<dbReference type="PATRIC" id="fig|1565605.3.peg.86"/>
<dbReference type="GO" id="GO:0045340">
    <property type="term" value="F:mercury ion binding"/>
    <property type="evidence" value="ECO:0007669"/>
    <property type="project" value="UniProtKB-UniRule"/>
</dbReference>
<dbReference type="Gene3D" id="3.30.70.100">
    <property type="match status" value="1"/>
</dbReference>
<dbReference type="GO" id="GO:0042597">
    <property type="term" value="C:periplasmic space"/>
    <property type="evidence" value="ECO:0007669"/>
    <property type="project" value="UniProtKB-SubCell"/>
</dbReference>
<evidence type="ECO:0000313" key="13">
    <source>
        <dbReference type="EMBL" id="AJP47312.1"/>
    </source>
</evidence>
<dbReference type="InterPro" id="IPR001802">
    <property type="entry name" value="MerP/CopZ"/>
</dbReference>
<dbReference type="PANTHER" id="PTHR46594:SF4">
    <property type="entry name" value="P-TYPE CATION-TRANSPORTING ATPASE"/>
    <property type="match status" value="1"/>
</dbReference>
<dbReference type="NCBIfam" id="TIGR02052">
    <property type="entry name" value="MerP"/>
    <property type="match status" value="1"/>
</dbReference>
<evidence type="ECO:0000259" key="12">
    <source>
        <dbReference type="PROSITE" id="PS50846"/>
    </source>
</evidence>
<proteinExistence type="inferred from homology"/>
<feature type="signal peptide" evidence="11">
    <location>
        <begin position="1"/>
        <end position="22"/>
    </location>
</feature>
<evidence type="ECO:0000256" key="9">
    <source>
        <dbReference type="ARBA" id="ARBA00045344"/>
    </source>
</evidence>
<reference evidence="13 14" key="1">
    <citation type="journal article" date="2015" name="Genome Announc.">
        <title>Complete Genome Sequence of a Novel Bacterium within the Family Rhodocyclaceae That Degrades Polycyclic Aromatic Hydrocarbons.</title>
        <authorList>
            <person name="Singleton D.R."/>
            <person name="Dickey A.N."/>
            <person name="Scholl E.H."/>
            <person name="Wright F.A."/>
            <person name="Aitken M.D."/>
        </authorList>
    </citation>
    <scope>NUCLEOTIDE SEQUENCE [LARGE SCALE GENOMIC DNA]</scope>
    <source>
        <strain evidence="14">PG1-Ca6</strain>
    </source>
</reference>
<dbReference type="EMBL" id="CP010554">
    <property type="protein sequence ID" value="AJP47312.1"/>
    <property type="molecule type" value="Genomic_DNA"/>
</dbReference>
<dbReference type="AlphaFoldDB" id="A0A0C5IX84"/>
<dbReference type="InterPro" id="IPR006121">
    <property type="entry name" value="HMA_dom"/>
</dbReference>
<sequence length="97" mass="9915">MKKLLAWACLALALALSGPAMAAPKTVTLSVPGMNCAACPITVKKALGKVPGVAKTDVNLGKREATVTFDNARTNVEALMRATQDAGYPSTVVGSAK</sequence>
<evidence type="ECO:0000313" key="14">
    <source>
        <dbReference type="Proteomes" id="UP000061603"/>
    </source>
</evidence>
<gene>
    <name evidence="10" type="primary">merP</name>
    <name evidence="13" type="ORF">PG1C_00400</name>
</gene>
<feature type="chain" id="PRO_5002186475" description="Periplasmic mercury ion-binding protein" evidence="11">
    <location>
        <begin position="23"/>
        <end position="97"/>
    </location>
</feature>
<keyword evidence="5 10" id="KW-0479">Metal-binding</keyword>
<protein>
    <recommendedName>
        <fullName evidence="10">Periplasmic mercury ion-binding protein</fullName>
    </recommendedName>
</protein>
<evidence type="ECO:0000256" key="10">
    <source>
        <dbReference type="RuleBase" id="RU361212"/>
    </source>
</evidence>
<dbReference type="KEGG" id="rbu:PG1C_00400"/>
<dbReference type="PANTHER" id="PTHR46594">
    <property type="entry name" value="P-TYPE CATION-TRANSPORTING ATPASE"/>
    <property type="match status" value="1"/>
</dbReference>
<evidence type="ECO:0000256" key="8">
    <source>
        <dbReference type="ARBA" id="ARBA00022914"/>
    </source>
</evidence>
<keyword evidence="14" id="KW-1185">Reference proteome</keyword>
<dbReference type="SUPFAM" id="SSF55008">
    <property type="entry name" value="HMA, heavy metal-associated domain"/>
    <property type="match status" value="1"/>
</dbReference>
<dbReference type="RefSeq" id="WP_202635493.1">
    <property type="nucleotide sequence ID" value="NZ_CP010554.1"/>
</dbReference>
<feature type="domain" description="HMA" evidence="12">
    <location>
        <begin position="25"/>
        <end position="91"/>
    </location>
</feature>
<name>A0A0C5IX84_9PROT</name>
<dbReference type="FunFam" id="3.30.70.100:FF:000005">
    <property type="entry name" value="Copper-exporting P-type ATPase A"/>
    <property type="match status" value="1"/>
</dbReference>
<evidence type="ECO:0000256" key="4">
    <source>
        <dbReference type="ARBA" id="ARBA00022466"/>
    </source>
</evidence>
<comment type="subcellular location">
    <subcellularLocation>
        <location evidence="1 10">Periplasm</location>
    </subcellularLocation>
</comment>
<dbReference type="PROSITE" id="PS01047">
    <property type="entry name" value="HMA_1"/>
    <property type="match status" value="1"/>
</dbReference>
<comment type="subunit">
    <text evidence="3">Monomer.</text>
</comment>
<evidence type="ECO:0000256" key="7">
    <source>
        <dbReference type="ARBA" id="ARBA00022764"/>
    </source>
</evidence>
<keyword evidence="7 10" id="KW-0574">Periplasm</keyword>
<evidence type="ECO:0000256" key="5">
    <source>
        <dbReference type="ARBA" id="ARBA00022723"/>
    </source>
</evidence>
<dbReference type="PRINTS" id="PR00946">
    <property type="entry name" value="HGSCAVENGER"/>
</dbReference>
<evidence type="ECO:0000256" key="11">
    <source>
        <dbReference type="SAM" id="SignalP"/>
    </source>
</evidence>
<dbReference type="CDD" id="cd00371">
    <property type="entry name" value="HMA"/>
    <property type="match status" value="1"/>
</dbReference>
<dbReference type="InterPro" id="IPR017969">
    <property type="entry name" value="Heavy-metal-associated_CS"/>
</dbReference>
<dbReference type="GO" id="GO:0015097">
    <property type="term" value="F:mercury ion transmembrane transporter activity"/>
    <property type="evidence" value="ECO:0007669"/>
    <property type="project" value="UniProtKB-UniRule"/>
</dbReference>
<keyword evidence="6 11" id="KW-0732">Signal</keyword>
<evidence type="ECO:0000256" key="3">
    <source>
        <dbReference type="ARBA" id="ARBA00011245"/>
    </source>
</evidence>
<dbReference type="STRING" id="1565605.PG1C_00400"/>
<dbReference type="HOGENOM" id="CLU_134973_2_1_4"/>
<keyword evidence="4 10" id="KW-0475">Mercuric resistance</keyword>
<dbReference type="Proteomes" id="UP000061603">
    <property type="component" value="Chromosome"/>
</dbReference>
<dbReference type="Pfam" id="PF00403">
    <property type="entry name" value="HMA"/>
    <property type="match status" value="1"/>
</dbReference>
<accession>A0A0C5IX84</accession>
<dbReference type="InterPro" id="IPR036163">
    <property type="entry name" value="HMA_dom_sf"/>
</dbReference>
<comment type="similarity">
    <text evidence="2">Belongs to the MerP family.</text>
</comment>
<dbReference type="PROSITE" id="PS50846">
    <property type="entry name" value="HMA_2"/>
    <property type="match status" value="1"/>
</dbReference>
<evidence type="ECO:0000256" key="1">
    <source>
        <dbReference type="ARBA" id="ARBA00004418"/>
    </source>
</evidence>
<keyword evidence="8 10" id="KW-0476">Mercury</keyword>
<comment type="function">
    <text evidence="9 10">Involved in mercury resistance. Acts as a mercury scavenger that specifically binds to a mercuric ion in the periplasm and probably passes it to the cytoplasmic mercuric reductase MerA via the mercuric transport protein MerT.</text>
</comment>
<dbReference type="InterPro" id="IPR011795">
    <property type="entry name" value="MerP"/>
</dbReference>
<evidence type="ECO:0000256" key="6">
    <source>
        <dbReference type="ARBA" id="ARBA00022729"/>
    </source>
</evidence>
<organism evidence="13 14">
    <name type="scientific">Rugosibacter aromaticivorans</name>
    <dbReference type="NCBI Taxonomy" id="1565605"/>
    <lineage>
        <taxon>Bacteria</taxon>
        <taxon>Pseudomonadati</taxon>
        <taxon>Pseudomonadota</taxon>
        <taxon>Betaproteobacteria</taxon>
        <taxon>Nitrosomonadales</taxon>
        <taxon>Sterolibacteriaceae</taxon>
        <taxon>Rugosibacter</taxon>
    </lineage>
</organism>
<evidence type="ECO:0000256" key="2">
    <source>
        <dbReference type="ARBA" id="ARBA00005938"/>
    </source>
</evidence>